<dbReference type="AlphaFoldDB" id="A0A0F4ZAJ4"/>
<dbReference type="OrthoDB" id="10267950at2759"/>
<dbReference type="InterPro" id="IPR045759">
    <property type="entry name" value="Ap4A_phos1/2_N"/>
</dbReference>
<proteinExistence type="predicted"/>
<dbReference type="EMBL" id="LAEV01001645">
    <property type="protein sequence ID" value="KKA27544.1"/>
    <property type="molecule type" value="Genomic_DNA"/>
</dbReference>
<dbReference type="InterPro" id="IPR019200">
    <property type="entry name" value="ATP_adenylylTrfase_C"/>
</dbReference>
<dbReference type="SUPFAM" id="SSF54197">
    <property type="entry name" value="HIT-like"/>
    <property type="match status" value="1"/>
</dbReference>
<evidence type="ECO:0000313" key="3">
    <source>
        <dbReference type="EMBL" id="KKA27544.1"/>
    </source>
</evidence>
<organism evidence="3 4">
    <name type="scientific">Thielaviopsis punctulata</name>
    <dbReference type="NCBI Taxonomy" id="72032"/>
    <lineage>
        <taxon>Eukaryota</taxon>
        <taxon>Fungi</taxon>
        <taxon>Dikarya</taxon>
        <taxon>Ascomycota</taxon>
        <taxon>Pezizomycotina</taxon>
        <taxon>Sordariomycetes</taxon>
        <taxon>Hypocreomycetidae</taxon>
        <taxon>Microascales</taxon>
        <taxon>Ceratocystidaceae</taxon>
        <taxon>Thielaviopsis</taxon>
    </lineage>
</organism>
<evidence type="ECO:0000259" key="2">
    <source>
        <dbReference type="Pfam" id="PF19327"/>
    </source>
</evidence>
<dbReference type="Pfam" id="PF09830">
    <property type="entry name" value="ATP_transf"/>
    <property type="match status" value="1"/>
</dbReference>
<feature type="domain" description="ATP adenylyltransferase C-terminal" evidence="1">
    <location>
        <begin position="203"/>
        <end position="314"/>
    </location>
</feature>
<dbReference type="Pfam" id="PF19327">
    <property type="entry name" value="Ap4A_phos_N"/>
    <property type="match status" value="1"/>
</dbReference>
<feature type="domain" description="Ap4A phosphorylase 1/2 N-terminal" evidence="2">
    <location>
        <begin position="6"/>
        <end position="168"/>
    </location>
</feature>
<evidence type="ECO:0000313" key="4">
    <source>
        <dbReference type="Proteomes" id="UP000033483"/>
    </source>
</evidence>
<dbReference type="GO" id="GO:0003877">
    <property type="term" value="F:ATP:ADP adenylyltransferase activity"/>
    <property type="evidence" value="ECO:0007669"/>
    <property type="project" value="InterPro"/>
</dbReference>
<gene>
    <name evidence="3" type="ORF">TD95_005121</name>
</gene>
<dbReference type="PANTHER" id="PTHR38420:SF3">
    <property type="entry name" value="5',5'''-P-1,P-4-TETRAPHOSPHATE PHOSPHORYLASE 2"/>
    <property type="match status" value="1"/>
</dbReference>
<sequence>MALLKVPDNLPQLVSAAFRRARNNKDLSFFPTQVAVLNTGSSNMQLRYAPSLAHKPKSTPGTASSDPFASPPAGLYIAALSPTHYLVLNKFAIAPDHFILATTQWASQDAVLAAADLAAAHACVRAYRGWAGDNSTGAARLGLLMFFNSGAGSGASQPHRHLQMLPLSSLYDGLPGDSAWGVLCDAVVGGAETAQYEFGVFGASMAGVEAPEQVWDMYFRLYQQACAAVLGAGVEVLPEGKALISYNLVMTEKSMVLCPRTAEGAEIQVKGGKGRVQFNGTVLAGTALVKNETEWDALREDPEILKTALQQVGVSKDFTTLHKL</sequence>
<dbReference type="InterPro" id="IPR043171">
    <property type="entry name" value="Ap4A_phos1/2-like"/>
</dbReference>
<dbReference type="InterPro" id="IPR009163">
    <property type="entry name" value="Ap4A_phos1/2"/>
</dbReference>
<keyword evidence="4" id="KW-1185">Reference proteome</keyword>
<dbReference type="PANTHER" id="PTHR38420">
    <property type="entry name" value="AP-4-A PHOSPHORYLASE II"/>
    <property type="match status" value="1"/>
</dbReference>
<evidence type="ECO:0000259" key="1">
    <source>
        <dbReference type="Pfam" id="PF09830"/>
    </source>
</evidence>
<comment type="caution">
    <text evidence="3">The sequence shown here is derived from an EMBL/GenBank/DDBJ whole genome shotgun (WGS) entry which is preliminary data.</text>
</comment>
<dbReference type="Proteomes" id="UP000033483">
    <property type="component" value="Unassembled WGS sequence"/>
</dbReference>
<protein>
    <submittedName>
        <fullName evidence="3">Uncharacterized protein</fullName>
    </submittedName>
</protein>
<dbReference type="GO" id="GO:0005524">
    <property type="term" value="F:ATP binding"/>
    <property type="evidence" value="ECO:0007669"/>
    <property type="project" value="InterPro"/>
</dbReference>
<accession>A0A0F4ZAJ4</accession>
<dbReference type="Gene3D" id="3.30.428.70">
    <property type="match status" value="1"/>
</dbReference>
<name>A0A0F4ZAJ4_9PEZI</name>
<dbReference type="InterPro" id="IPR036265">
    <property type="entry name" value="HIT-like_sf"/>
</dbReference>
<reference evidence="3 4" key="1">
    <citation type="submission" date="2015-03" db="EMBL/GenBank/DDBJ databases">
        <authorList>
            <person name="Radwan O."/>
            <person name="Al-Naeli F.A."/>
            <person name="Rendon G.A."/>
            <person name="Fields C."/>
        </authorList>
    </citation>
    <scope>NUCLEOTIDE SEQUENCE [LARGE SCALE GENOMIC DNA]</scope>
    <source>
        <strain evidence="3">CR-DP1</strain>
    </source>
</reference>
<dbReference type="GO" id="GO:0009117">
    <property type="term" value="P:nucleotide metabolic process"/>
    <property type="evidence" value="ECO:0007669"/>
    <property type="project" value="InterPro"/>
</dbReference>